<keyword evidence="1" id="KW-0812">Transmembrane</keyword>
<reference evidence="3 4" key="1">
    <citation type="submission" date="2018-06" db="EMBL/GenBank/DDBJ databases">
        <authorList>
            <consortium name="Pathogen Informatics"/>
            <person name="Doyle S."/>
        </authorList>
    </citation>
    <scope>NUCLEOTIDE SEQUENCE [LARGE SCALE GENOMIC DNA]</scope>
    <source>
        <strain evidence="3 4">NCTC12420</strain>
    </source>
</reference>
<feature type="transmembrane region" description="Helical" evidence="1">
    <location>
        <begin position="65"/>
        <end position="86"/>
    </location>
</feature>
<dbReference type="InterPro" id="IPR003675">
    <property type="entry name" value="Rce1/LyrA-like_dom"/>
</dbReference>
<gene>
    <name evidence="3" type="ORF">NCTC12420_05090</name>
</gene>
<name>A0A379YLZ5_SALER</name>
<accession>A0A379YLZ5</accession>
<feature type="transmembrane region" description="Helical" evidence="1">
    <location>
        <begin position="166"/>
        <end position="185"/>
    </location>
</feature>
<keyword evidence="3" id="KW-0645">Protease</keyword>
<feature type="transmembrane region" description="Helical" evidence="1">
    <location>
        <begin position="197"/>
        <end position="217"/>
    </location>
</feature>
<dbReference type="Pfam" id="PF02517">
    <property type="entry name" value="Rce1-like"/>
    <property type="match status" value="1"/>
</dbReference>
<dbReference type="GO" id="GO:0004175">
    <property type="term" value="F:endopeptidase activity"/>
    <property type="evidence" value="ECO:0007669"/>
    <property type="project" value="UniProtKB-ARBA"/>
</dbReference>
<dbReference type="EMBL" id="UGYB01000004">
    <property type="protein sequence ID" value="SUI47127.1"/>
    <property type="molecule type" value="Genomic_DNA"/>
</dbReference>
<feature type="domain" description="CAAX prenyl protease 2/Lysostaphin resistance protein A-like" evidence="2">
    <location>
        <begin position="168"/>
        <end position="259"/>
    </location>
</feature>
<feature type="transmembrane region" description="Helical" evidence="1">
    <location>
        <begin position="250"/>
        <end position="269"/>
    </location>
</feature>
<dbReference type="AlphaFoldDB" id="A0A379YLZ5"/>
<evidence type="ECO:0000259" key="2">
    <source>
        <dbReference type="Pfam" id="PF02517"/>
    </source>
</evidence>
<dbReference type="Proteomes" id="UP000254220">
    <property type="component" value="Unassembled WGS sequence"/>
</dbReference>
<protein>
    <submittedName>
        <fullName evidence="3">CAAX amino terminal protease self- immunity</fullName>
    </submittedName>
</protein>
<evidence type="ECO:0000313" key="3">
    <source>
        <dbReference type="EMBL" id="SUI47127.1"/>
    </source>
</evidence>
<feature type="transmembrane region" description="Helical" evidence="1">
    <location>
        <begin position="35"/>
        <end position="53"/>
    </location>
</feature>
<sequence>MWIMLALALLVLQFNRNFSIILLMISAAIGLINNTIDWSAFIFIAIISIISLLQPKITNIIYFRYFFEGILVLCAIALTLHLIPGFHNHKVLDAIYVGPQSTPYTMYYNFDKALTPFLLIMCARSLFSDGLPHKTSLWKWGLLCLSVPLLLLVAVFLGGLKPEFHLPSWLFQFILANIFFVSLAEEALFRGYIQQRLSMLIHPVMALIIASVIFGFFHYSGGVLLVVFSTLAGVIYGVAWMWSRRLWISVLFHFGLNIIHLLFFTYPMLHVVRLPN</sequence>
<organism evidence="3 4">
    <name type="scientific">Salmonella enterica subsp. indica</name>
    <dbReference type="NCBI Taxonomy" id="59207"/>
    <lineage>
        <taxon>Bacteria</taxon>
        <taxon>Pseudomonadati</taxon>
        <taxon>Pseudomonadota</taxon>
        <taxon>Gammaproteobacteria</taxon>
        <taxon>Enterobacterales</taxon>
        <taxon>Enterobacteriaceae</taxon>
        <taxon>Salmonella</taxon>
    </lineage>
</organism>
<feature type="transmembrane region" description="Helical" evidence="1">
    <location>
        <begin position="139"/>
        <end position="160"/>
    </location>
</feature>
<proteinExistence type="predicted"/>
<feature type="transmembrane region" description="Helical" evidence="1">
    <location>
        <begin position="223"/>
        <end position="243"/>
    </location>
</feature>
<evidence type="ECO:0000313" key="4">
    <source>
        <dbReference type="Proteomes" id="UP000254220"/>
    </source>
</evidence>
<dbReference type="GO" id="GO:0006508">
    <property type="term" value="P:proteolysis"/>
    <property type="evidence" value="ECO:0007669"/>
    <property type="project" value="UniProtKB-KW"/>
</dbReference>
<keyword evidence="1" id="KW-1133">Transmembrane helix</keyword>
<evidence type="ECO:0000256" key="1">
    <source>
        <dbReference type="SAM" id="Phobius"/>
    </source>
</evidence>
<keyword evidence="1" id="KW-0472">Membrane</keyword>
<feature type="transmembrane region" description="Helical" evidence="1">
    <location>
        <begin position="106"/>
        <end position="127"/>
    </location>
</feature>
<keyword evidence="3" id="KW-0378">Hydrolase</keyword>
<dbReference type="GO" id="GO:0080120">
    <property type="term" value="P:CAAX-box protein maturation"/>
    <property type="evidence" value="ECO:0007669"/>
    <property type="project" value="UniProtKB-ARBA"/>
</dbReference>